<name>A0A0F9HU26_9ZZZZ</name>
<accession>A0A0F9HU26</accession>
<dbReference type="InterPro" id="IPR012340">
    <property type="entry name" value="NA-bd_OB-fold"/>
</dbReference>
<dbReference type="SUPFAM" id="SSF50249">
    <property type="entry name" value="Nucleic acid-binding proteins"/>
    <property type="match status" value="1"/>
</dbReference>
<dbReference type="EMBL" id="LAZR01015942">
    <property type="protein sequence ID" value="KKM06657.1"/>
    <property type="molecule type" value="Genomic_DNA"/>
</dbReference>
<dbReference type="AlphaFoldDB" id="A0A0F9HU26"/>
<dbReference type="PROSITE" id="PS50926">
    <property type="entry name" value="TRAM"/>
    <property type="match status" value="1"/>
</dbReference>
<reference evidence="2" key="1">
    <citation type="journal article" date="2015" name="Nature">
        <title>Complex archaea that bridge the gap between prokaryotes and eukaryotes.</title>
        <authorList>
            <person name="Spang A."/>
            <person name="Saw J.H."/>
            <person name="Jorgensen S.L."/>
            <person name="Zaremba-Niedzwiedzka K."/>
            <person name="Martijn J."/>
            <person name="Lind A.E."/>
            <person name="van Eijk R."/>
            <person name="Schleper C."/>
            <person name="Guy L."/>
            <person name="Ettema T.J."/>
        </authorList>
    </citation>
    <scope>NUCLEOTIDE SEQUENCE</scope>
</reference>
<evidence type="ECO:0000259" key="1">
    <source>
        <dbReference type="PROSITE" id="PS50926"/>
    </source>
</evidence>
<sequence>MTVLKAGDAIYGGYVLSKADGIIFIRGAIPGEVVEVAIEEKKRDYSVVSVVDVVEPAESRTEPAC</sequence>
<dbReference type="Gene3D" id="2.40.50.140">
    <property type="entry name" value="Nucleic acid-binding proteins"/>
    <property type="match status" value="1"/>
</dbReference>
<proteinExistence type="predicted"/>
<evidence type="ECO:0000313" key="2">
    <source>
        <dbReference type="EMBL" id="KKM06657.1"/>
    </source>
</evidence>
<feature type="domain" description="TRAM" evidence="1">
    <location>
        <begin position="1"/>
        <end position="52"/>
    </location>
</feature>
<comment type="caution">
    <text evidence="2">The sequence shown here is derived from an EMBL/GenBank/DDBJ whole genome shotgun (WGS) entry which is preliminary data.</text>
</comment>
<feature type="non-terminal residue" evidence="2">
    <location>
        <position position="65"/>
    </location>
</feature>
<dbReference type="InterPro" id="IPR002792">
    <property type="entry name" value="TRAM_dom"/>
</dbReference>
<protein>
    <recommendedName>
        <fullName evidence="1">TRAM domain-containing protein</fullName>
    </recommendedName>
</protein>
<organism evidence="2">
    <name type="scientific">marine sediment metagenome</name>
    <dbReference type="NCBI Taxonomy" id="412755"/>
    <lineage>
        <taxon>unclassified sequences</taxon>
        <taxon>metagenomes</taxon>
        <taxon>ecological metagenomes</taxon>
    </lineage>
</organism>
<gene>
    <name evidence="2" type="ORF">LCGC14_1741770</name>
</gene>